<organism evidence="1 2">
    <name type="scientific">Blastococcus haudaquaticus</name>
    <dbReference type="NCBI Taxonomy" id="1938745"/>
    <lineage>
        <taxon>Bacteria</taxon>
        <taxon>Bacillati</taxon>
        <taxon>Actinomycetota</taxon>
        <taxon>Actinomycetes</taxon>
        <taxon>Geodermatophilales</taxon>
        <taxon>Geodermatophilaceae</taxon>
        <taxon>Blastococcus</taxon>
    </lineage>
</organism>
<sequence>MRLWKLLGVAGLAGVAAGSVVLARNERQRRAYTPEDVRVRLHERAAAASAPTPQTPEPVTVPELTAGRTHRLARLLRRG</sequence>
<dbReference type="Proteomes" id="UP000219482">
    <property type="component" value="Unassembled WGS sequence"/>
</dbReference>
<proteinExistence type="predicted"/>
<evidence type="ECO:0000313" key="2">
    <source>
        <dbReference type="Proteomes" id="UP000219482"/>
    </source>
</evidence>
<gene>
    <name evidence="1" type="ORF">SAMN06272739_2251</name>
</gene>
<keyword evidence="2" id="KW-1185">Reference proteome</keyword>
<protein>
    <submittedName>
        <fullName evidence="1">Uncharacterized protein</fullName>
    </submittedName>
</protein>
<dbReference type="RefSeq" id="WP_097183926.1">
    <property type="nucleotide sequence ID" value="NZ_OCNK01000002.1"/>
</dbReference>
<evidence type="ECO:0000313" key="1">
    <source>
        <dbReference type="EMBL" id="SOD99318.1"/>
    </source>
</evidence>
<accession>A0A286GUV8</accession>
<reference evidence="2" key="1">
    <citation type="submission" date="2017-09" db="EMBL/GenBank/DDBJ databases">
        <authorList>
            <person name="Varghese N."/>
            <person name="Submissions S."/>
        </authorList>
    </citation>
    <scope>NUCLEOTIDE SEQUENCE [LARGE SCALE GENOMIC DNA]</scope>
    <source>
        <strain evidence="2">DSM 44270</strain>
    </source>
</reference>
<dbReference type="EMBL" id="OCNK01000002">
    <property type="protein sequence ID" value="SOD99318.1"/>
    <property type="molecule type" value="Genomic_DNA"/>
</dbReference>
<name>A0A286GUV8_9ACTN</name>
<dbReference type="AlphaFoldDB" id="A0A286GUV8"/>